<name>A0A521DH78_9BACT</name>
<organism evidence="8 9">
    <name type="scientific">Balnearium lithotrophicum</name>
    <dbReference type="NCBI Taxonomy" id="223788"/>
    <lineage>
        <taxon>Bacteria</taxon>
        <taxon>Pseudomonadati</taxon>
        <taxon>Aquificota</taxon>
        <taxon>Aquificia</taxon>
        <taxon>Desulfurobacteriales</taxon>
        <taxon>Desulfurobacteriaceae</taxon>
        <taxon>Balnearium</taxon>
    </lineage>
</organism>
<keyword evidence="5" id="KW-0175">Coiled coil</keyword>
<keyword evidence="4" id="KW-0472">Membrane</keyword>
<evidence type="ECO:0000256" key="2">
    <source>
        <dbReference type="ARBA" id="ARBA00022692"/>
    </source>
</evidence>
<feature type="domain" description="Multidrug resistance protein MdtA-like barrel-sandwich hybrid" evidence="6">
    <location>
        <begin position="43"/>
        <end position="316"/>
    </location>
</feature>
<evidence type="ECO:0000259" key="6">
    <source>
        <dbReference type="Pfam" id="PF25917"/>
    </source>
</evidence>
<evidence type="ECO:0000259" key="7">
    <source>
        <dbReference type="Pfam" id="PF25963"/>
    </source>
</evidence>
<sequence length="420" mass="47748">MKRLFSLLGALLLLSVTLWFLFYLYERYRFVITDNAYQYADIVNVSPEDVSGHVVKLYKREYEKVKSGEPLFKIDDSTLKKDLSSLQGKLNSLVSRKRELETKLSRLEKQLPESVKSTEFELNSLKRELSSLKENLKEAEVKYSVLVNSAKASLSAAKEAYEASNVNLDRMEKRFKRYKELYRRRVISEQQFDDVKSAYYQALSQFKTAESNLELSQEKLREAEAFSHTVNSLKEKISSTRERIGALQSQLESKKADLKKISELKASISEIAYQIDSLKAQIGKTKLLISHTLVKSPIDGLIAKKWKEEGDFVSPGIAVYSIYNPKTFYVLAWIDEDDIGYVRKGSRALIELETCKGQFKGNVTAVGTSAGSVFALIPRDTSQGEYVKVTQRVPVKIKVFNVPLRCIKPGTNVSVKIPKE</sequence>
<gene>
    <name evidence="8" type="ORF">SAMN06269117_12026</name>
</gene>
<dbReference type="Pfam" id="PF25917">
    <property type="entry name" value="BSH_RND"/>
    <property type="match status" value="1"/>
</dbReference>
<dbReference type="PANTHER" id="PTHR30386">
    <property type="entry name" value="MEMBRANE FUSION SUBUNIT OF EMRAB-TOLC MULTIDRUG EFFLUX PUMP"/>
    <property type="match status" value="1"/>
</dbReference>
<comment type="subcellular location">
    <subcellularLocation>
        <location evidence="1">Membrane</location>
        <topology evidence="1">Single-pass membrane protein</topology>
    </subcellularLocation>
</comment>
<keyword evidence="2" id="KW-0812">Transmembrane</keyword>
<protein>
    <submittedName>
        <fullName evidence="8">Membrane fusion protein, multidrug efflux system</fullName>
    </submittedName>
</protein>
<dbReference type="PANTHER" id="PTHR30386:SF26">
    <property type="entry name" value="TRANSPORT PROTEIN COMB"/>
    <property type="match status" value="1"/>
</dbReference>
<evidence type="ECO:0000256" key="3">
    <source>
        <dbReference type="ARBA" id="ARBA00022989"/>
    </source>
</evidence>
<dbReference type="GO" id="GO:0016020">
    <property type="term" value="C:membrane"/>
    <property type="evidence" value="ECO:0007669"/>
    <property type="project" value="UniProtKB-SubCell"/>
</dbReference>
<feature type="coiled-coil region" evidence="5">
    <location>
        <begin position="230"/>
        <end position="264"/>
    </location>
</feature>
<accession>A0A521DH78</accession>
<dbReference type="SUPFAM" id="SSF57997">
    <property type="entry name" value="Tropomyosin"/>
    <property type="match status" value="1"/>
</dbReference>
<dbReference type="RefSeq" id="WP_142935972.1">
    <property type="nucleotide sequence ID" value="NZ_FXTM01000020.1"/>
</dbReference>
<dbReference type="Proteomes" id="UP000317315">
    <property type="component" value="Unassembled WGS sequence"/>
</dbReference>
<proteinExistence type="predicted"/>
<dbReference type="EMBL" id="FXTM01000020">
    <property type="protein sequence ID" value="SMO70280.1"/>
    <property type="molecule type" value="Genomic_DNA"/>
</dbReference>
<reference evidence="8 9" key="1">
    <citation type="submission" date="2017-05" db="EMBL/GenBank/DDBJ databases">
        <authorList>
            <person name="Varghese N."/>
            <person name="Submissions S."/>
        </authorList>
    </citation>
    <scope>NUCLEOTIDE SEQUENCE [LARGE SCALE GENOMIC DNA]</scope>
    <source>
        <strain evidence="8 9">DSM 16304</strain>
    </source>
</reference>
<dbReference type="InterPro" id="IPR050739">
    <property type="entry name" value="MFP"/>
</dbReference>
<dbReference type="SUPFAM" id="SSF111369">
    <property type="entry name" value="HlyD-like secretion proteins"/>
    <property type="match status" value="1"/>
</dbReference>
<evidence type="ECO:0000313" key="9">
    <source>
        <dbReference type="Proteomes" id="UP000317315"/>
    </source>
</evidence>
<keyword evidence="9" id="KW-1185">Reference proteome</keyword>
<dbReference type="Gene3D" id="2.40.50.100">
    <property type="match status" value="1"/>
</dbReference>
<dbReference type="InterPro" id="IPR058625">
    <property type="entry name" value="MdtA-like_BSH"/>
</dbReference>
<dbReference type="InterPro" id="IPR058634">
    <property type="entry name" value="AaeA-lik-b-barrel"/>
</dbReference>
<evidence type="ECO:0000256" key="5">
    <source>
        <dbReference type="SAM" id="Coils"/>
    </source>
</evidence>
<keyword evidence="3" id="KW-1133">Transmembrane helix</keyword>
<dbReference type="OrthoDB" id="9811754at2"/>
<evidence type="ECO:0000313" key="8">
    <source>
        <dbReference type="EMBL" id="SMO70280.1"/>
    </source>
</evidence>
<feature type="coiled-coil region" evidence="5">
    <location>
        <begin position="83"/>
        <end position="181"/>
    </location>
</feature>
<dbReference type="Pfam" id="PF25963">
    <property type="entry name" value="Beta-barrel_AAEA"/>
    <property type="match status" value="1"/>
</dbReference>
<dbReference type="AlphaFoldDB" id="A0A521DH78"/>
<evidence type="ECO:0000256" key="1">
    <source>
        <dbReference type="ARBA" id="ARBA00004167"/>
    </source>
</evidence>
<feature type="domain" description="p-hydroxybenzoic acid efflux pump subunit AaeA-like beta-barrel" evidence="7">
    <location>
        <begin position="327"/>
        <end position="417"/>
    </location>
</feature>
<dbReference type="Gene3D" id="2.40.30.170">
    <property type="match status" value="1"/>
</dbReference>
<dbReference type="Gene3D" id="1.10.287.470">
    <property type="entry name" value="Helix hairpin bin"/>
    <property type="match status" value="2"/>
</dbReference>
<evidence type="ECO:0000256" key="4">
    <source>
        <dbReference type="ARBA" id="ARBA00023136"/>
    </source>
</evidence>